<dbReference type="AlphaFoldDB" id="A2DTP6"/>
<feature type="coiled-coil region" evidence="2">
    <location>
        <begin position="650"/>
        <end position="733"/>
    </location>
</feature>
<dbReference type="SUPFAM" id="SSF52540">
    <property type="entry name" value="P-loop containing nucleoside triphosphate hydrolases"/>
    <property type="match status" value="2"/>
</dbReference>
<feature type="coiled-coil region" evidence="2">
    <location>
        <begin position="814"/>
        <end position="897"/>
    </location>
</feature>
<keyword evidence="5" id="KW-1185">Reference proteome</keyword>
<dbReference type="SUPFAM" id="SSF75553">
    <property type="entry name" value="Smc hinge domain"/>
    <property type="match status" value="1"/>
</dbReference>
<dbReference type="SMR" id="A2DTP6"/>
<dbReference type="PANTHER" id="PTHR43977">
    <property type="entry name" value="STRUCTURAL MAINTENANCE OF CHROMOSOMES PROTEIN 3"/>
    <property type="match status" value="1"/>
</dbReference>
<proteinExistence type="predicted"/>
<dbReference type="GO" id="GO:0005524">
    <property type="term" value="F:ATP binding"/>
    <property type="evidence" value="ECO:0007669"/>
    <property type="project" value="InterPro"/>
</dbReference>
<dbReference type="InParanoid" id="A2DTP6"/>
<evidence type="ECO:0000256" key="1">
    <source>
        <dbReference type="ARBA" id="ARBA00023054"/>
    </source>
</evidence>
<organism evidence="4 5">
    <name type="scientific">Trichomonas vaginalis (strain ATCC PRA-98 / G3)</name>
    <dbReference type="NCBI Taxonomy" id="412133"/>
    <lineage>
        <taxon>Eukaryota</taxon>
        <taxon>Metamonada</taxon>
        <taxon>Parabasalia</taxon>
        <taxon>Trichomonadida</taxon>
        <taxon>Trichomonadidae</taxon>
        <taxon>Trichomonas</taxon>
    </lineage>
</organism>
<dbReference type="FunCoup" id="A2DTP6">
    <property type="interactions" value="1012"/>
</dbReference>
<feature type="domain" description="SMC hinge" evidence="3">
    <location>
        <begin position="501"/>
        <end position="611"/>
    </location>
</feature>
<dbReference type="Pfam" id="PF02463">
    <property type="entry name" value="SMC_N"/>
    <property type="match status" value="2"/>
</dbReference>
<evidence type="ECO:0000256" key="2">
    <source>
        <dbReference type="SAM" id="Coils"/>
    </source>
</evidence>
<dbReference type="InterPro" id="IPR003395">
    <property type="entry name" value="RecF/RecN/SMC_N"/>
</dbReference>
<accession>A2DTP6</accession>
<dbReference type="Gene3D" id="1.10.287.1490">
    <property type="match status" value="1"/>
</dbReference>
<keyword evidence="1 2" id="KW-0175">Coiled coil</keyword>
<dbReference type="EMBL" id="DS113245">
    <property type="protein sequence ID" value="EAY16193.1"/>
    <property type="molecule type" value="Genomic_DNA"/>
</dbReference>
<dbReference type="OrthoDB" id="431497at2759"/>
<dbReference type="Gene3D" id="3.30.70.1620">
    <property type="match status" value="1"/>
</dbReference>
<evidence type="ECO:0000313" key="4">
    <source>
        <dbReference type="EMBL" id="EAY16193.1"/>
    </source>
</evidence>
<dbReference type="STRING" id="5722.A2DTP6"/>
<dbReference type="VEuPathDB" id="TrichDB:TVAG_340870"/>
<name>A2DTP6_TRIV3</name>
<dbReference type="RefSeq" id="XP_001328416.1">
    <property type="nucleotide sequence ID" value="XM_001328381.1"/>
</dbReference>
<evidence type="ECO:0000259" key="3">
    <source>
        <dbReference type="SMART" id="SM00968"/>
    </source>
</evidence>
<dbReference type="eggNOG" id="KOG0964">
    <property type="taxonomic scope" value="Eukaryota"/>
</dbReference>
<dbReference type="InterPro" id="IPR036277">
    <property type="entry name" value="SMC_hinge_sf"/>
</dbReference>
<dbReference type="VEuPathDB" id="TrichDB:TVAGG3_1037620"/>
<feature type="coiled-coil region" evidence="2">
    <location>
        <begin position="938"/>
        <end position="965"/>
    </location>
</feature>
<feature type="coiled-coil region" evidence="2">
    <location>
        <begin position="291"/>
        <end position="451"/>
    </location>
</feature>
<dbReference type="PIRSF" id="PIRSF005719">
    <property type="entry name" value="SMC"/>
    <property type="match status" value="1"/>
</dbReference>
<dbReference type="Proteomes" id="UP000001542">
    <property type="component" value="Unassembled WGS sequence"/>
</dbReference>
<reference evidence="4" key="2">
    <citation type="journal article" date="2007" name="Science">
        <title>Draft genome sequence of the sexually transmitted pathogen Trichomonas vaginalis.</title>
        <authorList>
            <person name="Carlton J.M."/>
            <person name="Hirt R.P."/>
            <person name="Silva J.C."/>
            <person name="Delcher A.L."/>
            <person name="Schatz M."/>
            <person name="Zhao Q."/>
            <person name="Wortman J.R."/>
            <person name="Bidwell S.L."/>
            <person name="Alsmark U.C.M."/>
            <person name="Besteiro S."/>
            <person name="Sicheritz-Ponten T."/>
            <person name="Noel C.J."/>
            <person name="Dacks J.B."/>
            <person name="Foster P.G."/>
            <person name="Simillion C."/>
            <person name="Van de Peer Y."/>
            <person name="Miranda-Saavedra D."/>
            <person name="Barton G.J."/>
            <person name="Westrop G.D."/>
            <person name="Mueller S."/>
            <person name="Dessi D."/>
            <person name="Fiori P.L."/>
            <person name="Ren Q."/>
            <person name="Paulsen I."/>
            <person name="Zhang H."/>
            <person name="Bastida-Corcuera F.D."/>
            <person name="Simoes-Barbosa A."/>
            <person name="Brown M.T."/>
            <person name="Hayes R.D."/>
            <person name="Mukherjee M."/>
            <person name="Okumura C.Y."/>
            <person name="Schneider R."/>
            <person name="Smith A.J."/>
            <person name="Vanacova S."/>
            <person name="Villalvazo M."/>
            <person name="Haas B.J."/>
            <person name="Pertea M."/>
            <person name="Feldblyum T.V."/>
            <person name="Utterback T.R."/>
            <person name="Shu C.L."/>
            <person name="Osoegawa K."/>
            <person name="de Jong P.J."/>
            <person name="Hrdy I."/>
            <person name="Horvathova L."/>
            <person name="Zubacova Z."/>
            <person name="Dolezal P."/>
            <person name="Malik S.B."/>
            <person name="Logsdon J.M. Jr."/>
            <person name="Henze K."/>
            <person name="Gupta A."/>
            <person name="Wang C.C."/>
            <person name="Dunne R.L."/>
            <person name="Upcroft J.A."/>
            <person name="Upcroft P."/>
            <person name="White O."/>
            <person name="Salzberg S.L."/>
            <person name="Tang P."/>
            <person name="Chiu C.-H."/>
            <person name="Lee Y.-S."/>
            <person name="Embley T.M."/>
            <person name="Coombs G.H."/>
            <person name="Mottram J.C."/>
            <person name="Tachezy J."/>
            <person name="Fraser-Liggett C.M."/>
            <person name="Johnson P.J."/>
        </authorList>
    </citation>
    <scope>NUCLEOTIDE SEQUENCE [LARGE SCALE GENOMIC DNA]</scope>
    <source>
        <strain evidence="4">G3</strain>
    </source>
</reference>
<evidence type="ECO:0000313" key="5">
    <source>
        <dbReference type="Proteomes" id="UP000001542"/>
    </source>
</evidence>
<dbReference type="SMART" id="SM00968">
    <property type="entry name" value="SMC_hinge"/>
    <property type="match status" value="1"/>
</dbReference>
<sequence>MSGIHIKRVTIHGFKSYSDTVTFGPFSPGTNAVVGLNGSGKSNFYNAIEFVLLDEFDHLRPSVKKSLLHEGQGVSSPTAFVEIVFSNESRVIPIEKDEISIRRSISLQKDEYFIDRKHSTRQDVRNILEQCGFSPASGYYIIKQSKVTSLTTMTDAQRLDLLLDIAGVKVYDTQREESVKIIAQSMERKKKIEDSLEYINNRLKKLDEEKAELEEFNELDKKRRAIEILIQDRSSRENQIEIEARNEELQVQTTALASIRTEYTENQTEVHNLTDELTNTKIKEKLCLQDRNNLQQQETDLIKQHERAQLKASKYEEKLKTAEIEIQDKKSKLEKIEEEISNAKNQEEEYTKEFDEVSQHKAEIEGQLSVLQSLCAGQLEDIDNVNAELKAAKKEIEKFQKEVTSQEKSVTKAKNQLDQALKQRSSFVDEFKKLKEGQKKLTEKRNELLDERKLNWSKQYSLEKEHHDIKKHLNELQVKATRSANSDVANGIDYIKKNKFDGFLGVVIDLIEVDQEATVAASVIGGRRLYYIIVDTVENAKKLTKKVSEQKNCSCSTIVLEKVNPSNKELPEGVDPLLNHIHYDEEYQKAMELIFGGYALTSSLTEANQISESKKVNCVTIEGETILSSGIMNGGSANLNRSPLILSTQINAKTKDLQKVKEDLKELNEKIQGIEDEIKKCDTDIAGNEKQLTECRAREVTVKSDVEKARTEVDNAQKELEIKQNQFSDMKLHLNSIEQRLQALQEPKGEADDETRAKVRELLDQRVEIDSQRLKLIQLRSILRQRMRDVLVPQQRQISDQIAELDPSRIKQKLKQSEQKSKDSEKKLNQVNQRQEKINQKLNEISEEINRLSNKIESLKNDQTKMDKKISQYQSTIDKIHQRLALLEQRQEDIKNESMSIGAYPEDEIKEYEDLSMSQLYNQLHEVNESLQTFRFVNKKAIEQYQSFSSQREELERRKEEIETSGNSITSLIANLDFKKNDAIEHTFAQISDNFAKIFQELVPTGQGVLSLLKNPDDDNKAVGIGIRVRFGDNTEEVGTAATSMMQLSGGQQSLVALALVFAIQKFSPAPFYLMDESDAALDPNHRKAVADLITKLSKPQDDVAPAQIILTSFKPELLESCEKLFAIVQEKNHSVAKEVKVDEALTIVNERENA</sequence>
<dbReference type="Gene3D" id="1.20.5.170">
    <property type="match status" value="1"/>
</dbReference>
<dbReference type="InterPro" id="IPR010935">
    <property type="entry name" value="SMC_hinge"/>
</dbReference>
<dbReference type="Pfam" id="PF06470">
    <property type="entry name" value="SMC_hinge"/>
    <property type="match status" value="1"/>
</dbReference>
<dbReference type="GO" id="GO:0030892">
    <property type="term" value="C:mitotic cohesin complex"/>
    <property type="evidence" value="ECO:0000318"/>
    <property type="project" value="GO_Central"/>
</dbReference>
<reference evidence="4" key="1">
    <citation type="submission" date="2006-10" db="EMBL/GenBank/DDBJ databases">
        <authorList>
            <person name="Amadeo P."/>
            <person name="Zhao Q."/>
            <person name="Wortman J."/>
            <person name="Fraser-Liggett C."/>
            <person name="Carlton J."/>
        </authorList>
    </citation>
    <scope>NUCLEOTIDE SEQUENCE</scope>
    <source>
        <strain evidence="4">G3</strain>
    </source>
</reference>
<protein>
    <submittedName>
        <fullName evidence="4">SMC flexible hinge domain protein, putative</fullName>
    </submittedName>
</protein>
<dbReference type="GO" id="GO:0003690">
    <property type="term" value="F:double-stranded DNA binding"/>
    <property type="evidence" value="ECO:0000318"/>
    <property type="project" value="GO_Central"/>
</dbReference>
<dbReference type="OMA" id="GQKTVCA"/>
<feature type="coiled-coil region" evidence="2">
    <location>
        <begin position="189"/>
        <end position="223"/>
    </location>
</feature>
<dbReference type="InterPro" id="IPR027417">
    <property type="entry name" value="P-loop_NTPase"/>
</dbReference>
<dbReference type="GO" id="GO:0016887">
    <property type="term" value="F:ATP hydrolysis activity"/>
    <property type="evidence" value="ECO:0007669"/>
    <property type="project" value="InterPro"/>
</dbReference>
<dbReference type="Gene3D" id="3.40.50.300">
    <property type="entry name" value="P-loop containing nucleotide triphosphate hydrolases"/>
    <property type="match status" value="2"/>
</dbReference>
<dbReference type="InterPro" id="IPR024704">
    <property type="entry name" value="SMC"/>
</dbReference>
<dbReference type="GO" id="GO:0007064">
    <property type="term" value="P:mitotic sister chromatid cohesion"/>
    <property type="evidence" value="ECO:0000318"/>
    <property type="project" value="GO_Central"/>
</dbReference>
<dbReference type="KEGG" id="tva:4774201"/>
<gene>
    <name evidence="4" type="ORF">TVAG_340870</name>
</gene>
<dbReference type="Gene3D" id="1.20.1060.20">
    <property type="match status" value="1"/>
</dbReference>